<accession>A0ABQ2JSK6</accession>
<evidence type="ECO:0000256" key="2">
    <source>
        <dbReference type="SAM" id="SignalP"/>
    </source>
</evidence>
<feature type="chain" id="PRO_5046221647" description="Lipoprotein" evidence="2">
    <location>
        <begin position="25"/>
        <end position="192"/>
    </location>
</feature>
<evidence type="ECO:0000256" key="1">
    <source>
        <dbReference type="SAM" id="MobiDB-lite"/>
    </source>
</evidence>
<sequence length="192" mass="19866">MAMKTRLSIALPLAMGLLLAGALAGCKKDEPETEPSGEPSGLSSAQSDEAVLQQSVSGWITANYADMGKLLYASAESDLDGDGTPEVLAYVGGPMMCGTGGCNLVVLKREGGDLRKISELSVVQLPVGVLDSKSNGWRDLAVTIAGGGVAEHTVRLQFDGKGYPRNPTVAPAQETDTIGTVLIPAEPLKPVE</sequence>
<dbReference type="EMBL" id="BMLK01000013">
    <property type="protein sequence ID" value="GGN53937.1"/>
    <property type="molecule type" value="Genomic_DNA"/>
</dbReference>
<gene>
    <name evidence="3" type="ORF">GCM10011349_29070</name>
</gene>
<name>A0ABQ2JSK6_9SPHN</name>
<evidence type="ECO:0000313" key="4">
    <source>
        <dbReference type="Proteomes" id="UP000605099"/>
    </source>
</evidence>
<proteinExistence type="predicted"/>
<dbReference type="PROSITE" id="PS51257">
    <property type="entry name" value="PROKAR_LIPOPROTEIN"/>
    <property type="match status" value="1"/>
</dbReference>
<comment type="caution">
    <text evidence="3">The sequence shown here is derived from an EMBL/GenBank/DDBJ whole genome shotgun (WGS) entry which is preliminary data.</text>
</comment>
<dbReference type="Proteomes" id="UP000605099">
    <property type="component" value="Unassembled WGS sequence"/>
</dbReference>
<feature type="signal peptide" evidence="2">
    <location>
        <begin position="1"/>
        <end position="24"/>
    </location>
</feature>
<evidence type="ECO:0000313" key="3">
    <source>
        <dbReference type="EMBL" id="GGN53937.1"/>
    </source>
</evidence>
<dbReference type="SUPFAM" id="SSF69318">
    <property type="entry name" value="Integrin alpha N-terminal domain"/>
    <property type="match status" value="1"/>
</dbReference>
<feature type="compositionally biased region" description="Low complexity" evidence="1">
    <location>
        <begin position="34"/>
        <end position="44"/>
    </location>
</feature>
<keyword evidence="4" id="KW-1185">Reference proteome</keyword>
<protein>
    <recommendedName>
        <fullName evidence="5">Lipoprotein</fullName>
    </recommendedName>
</protein>
<keyword evidence="2" id="KW-0732">Signal</keyword>
<evidence type="ECO:0008006" key="5">
    <source>
        <dbReference type="Google" id="ProtNLM"/>
    </source>
</evidence>
<reference evidence="4" key="1">
    <citation type="journal article" date="2019" name="Int. J. Syst. Evol. Microbiol.">
        <title>The Global Catalogue of Microorganisms (GCM) 10K type strain sequencing project: providing services to taxonomists for standard genome sequencing and annotation.</title>
        <authorList>
            <consortium name="The Broad Institute Genomics Platform"/>
            <consortium name="The Broad Institute Genome Sequencing Center for Infectious Disease"/>
            <person name="Wu L."/>
            <person name="Ma J."/>
        </authorList>
    </citation>
    <scope>NUCLEOTIDE SEQUENCE [LARGE SCALE GENOMIC DNA]</scope>
    <source>
        <strain evidence="4">CGMCC 1.6784</strain>
    </source>
</reference>
<dbReference type="InterPro" id="IPR028994">
    <property type="entry name" value="Integrin_alpha_N"/>
</dbReference>
<feature type="region of interest" description="Disordered" evidence="1">
    <location>
        <begin position="28"/>
        <end position="47"/>
    </location>
</feature>
<organism evidence="3 4">
    <name type="scientific">Novosphingobium indicum</name>
    <dbReference type="NCBI Taxonomy" id="462949"/>
    <lineage>
        <taxon>Bacteria</taxon>
        <taxon>Pseudomonadati</taxon>
        <taxon>Pseudomonadota</taxon>
        <taxon>Alphaproteobacteria</taxon>
        <taxon>Sphingomonadales</taxon>
        <taxon>Sphingomonadaceae</taxon>
        <taxon>Novosphingobium</taxon>
    </lineage>
</organism>